<feature type="domain" description="Aldehyde oxidase/xanthine dehydrogenase second molybdopterin binding" evidence="2">
    <location>
        <begin position="74"/>
        <end position="223"/>
    </location>
</feature>
<keyword evidence="4" id="KW-1185">Reference proteome</keyword>
<dbReference type="EC" id="1.3.99.16" evidence="3"/>
<dbReference type="RefSeq" id="WP_214057873.1">
    <property type="nucleotide sequence ID" value="NZ_BAAAHS010000093.1"/>
</dbReference>
<dbReference type="PIRSF" id="PIRSF036389">
    <property type="entry name" value="IOR_B"/>
    <property type="match status" value="1"/>
</dbReference>
<dbReference type="InterPro" id="IPR037165">
    <property type="entry name" value="AldOxase/xan_DH_Mopterin-bd_sf"/>
</dbReference>
<proteinExistence type="predicted"/>
<name>A0ABX8ECS1_9ACTN</name>
<sequence length="796" mass="85832">MTSTTVQPAEHPDESGRGLGRRRFLGYVLGGSTLVTAADLSLGRAAHAAGIKSAPQVSEIYDLEDLQTDAALPTAQLIQIEINRDGTASFAIPRMEVGQGIVTSTAMIIAEELDLPVEKVRVTLAPARPELLLNQLTGGSNTTFSTYTPIRVAAALARGALIEAALPLLEANADRIQVIAGTITNIDTGESIGFGDLSEAAAWPVDRISEVVLKEESDFTVIGTPRNRTDARAAVTGAKEFSMDLDIPGALPTMVCRPPTLNGTPERLLNRREVMRMDGVTHVAKTSRGIAVRARTFGQCIDAIRAMKVSWNAGSVEGESDETILAELRGAELPFTPLTQIPDLPLGNRTLEIDCEFMFRSSAALEPYAAIASVTEDSAEIWGGLKVPILAQQDIAQMLGMSQEQVTVNVITGGGSFGHKLFSDHAIEAAECSRAFGNVPVRLMWHRADEPRQGRLHPMVTSRVRAATGGGLLGGGRKVYGYEQRNTSVVTDFSHGLGEMITSISADDLPLNLGELTYSQSIFLLTQELGYDFGAVTQLLNEVDDRFNTGSMRNIYSPDTRVAAEMMVDALAKDARMDPMEYRLEFLRNENTKRALRKVCKEGNWGRTMPPGTAQGIAIHREYKGTTACLVEIDCRPATVNRKIREAVTGPRVTKGVFAVDAGLVINPRGLEAQMMGGFADGLALTLTSSVHLKAGHFLEASWDNYFYTRQWNIAPEFEVHVLESDRPGPGGAGEAGVAATAAATANAYVRAMRIDPTKQTMRFPVNHDTSLSAFTPKSFVPPVPVSPTNGLKLTR</sequence>
<feature type="domain" description="Aldehyde oxidase/xanthine dehydrogenase second molybdopterin binding" evidence="2">
    <location>
        <begin position="625"/>
        <end position="706"/>
    </location>
</feature>
<dbReference type="Proteomes" id="UP000679307">
    <property type="component" value="Chromosome"/>
</dbReference>
<dbReference type="InterPro" id="IPR046867">
    <property type="entry name" value="AldOxase/xan_DH_MoCoBD2"/>
</dbReference>
<dbReference type="EMBL" id="CP075371">
    <property type="protein sequence ID" value="QVT78269.1"/>
    <property type="molecule type" value="Genomic_DNA"/>
</dbReference>
<dbReference type="PANTHER" id="PTHR47495:SF1">
    <property type="entry name" value="BLL3820 PROTEIN"/>
    <property type="match status" value="1"/>
</dbReference>
<keyword evidence="3" id="KW-0560">Oxidoreductase</keyword>
<dbReference type="PANTHER" id="PTHR47495">
    <property type="entry name" value="ALDEHYDE DEHYDROGENASE"/>
    <property type="match status" value="1"/>
</dbReference>
<dbReference type="Gene3D" id="3.90.1170.50">
    <property type="entry name" value="Aldehyde oxidase/xanthine dehydrogenase, a/b hammerhead"/>
    <property type="match status" value="1"/>
</dbReference>
<evidence type="ECO:0000259" key="2">
    <source>
        <dbReference type="Pfam" id="PF20256"/>
    </source>
</evidence>
<accession>A0ABX8ECS1</accession>
<dbReference type="Gene3D" id="3.30.365.10">
    <property type="entry name" value="Aldehyde oxidase/xanthine dehydrogenase, molybdopterin binding domain"/>
    <property type="match status" value="4"/>
</dbReference>
<evidence type="ECO:0000313" key="3">
    <source>
        <dbReference type="EMBL" id="QVT78269.1"/>
    </source>
</evidence>
<dbReference type="InterPro" id="IPR012368">
    <property type="entry name" value="OxRdtase_Mopterin-bd_su_IorB"/>
</dbReference>
<protein>
    <submittedName>
        <fullName evidence="3">Isoquinoline 1-oxidoreductase subunit beta</fullName>
        <ecNumber evidence="3">1.3.99.16</ecNumber>
    </submittedName>
</protein>
<dbReference type="Pfam" id="PF20256">
    <property type="entry name" value="MoCoBD_2"/>
    <property type="match status" value="2"/>
</dbReference>
<gene>
    <name evidence="3" type="primary">iorB</name>
    <name evidence="3" type="ORF">ENKNEFLB_00642</name>
</gene>
<dbReference type="Pfam" id="PF02738">
    <property type="entry name" value="MoCoBD_1"/>
    <property type="match status" value="1"/>
</dbReference>
<dbReference type="InterPro" id="IPR052516">
    <property type="entry name" value="N-heterocyclic_Hydroxylase"/>
</dbReference>
<organism evidence="3 4">
    <name type="scientific">Nocardioides aquaticus</name>
    <dbReference type="NCBI Taxonomy" id="160826"/>
    <lineage>
        <taxon>Bacteria</taxon>
        <taxon>Bacillati</taxon>
        <taxon>Actinomycetota</taxon>
        <taxon>Actinomycetes</taxon>
        <taxon>Propionibacteriales</taxon>
        <taxon>Nocardioidaceae</taxon>
        <taxon>Nocardioides</taxon>
    </lineage>
</organism>
<reference evidence="3 4" key="1">
    <citation type="submission" date="2021-05" db="EMBL/GenBank/DDBJ databases">
        <title>Complete genome of Nocardioides aquaticus KCTC 9944T isolated from meromictic and hypersaline Ekho Lake, Antarctica.</title>
        <authorList>
            <person name="Hwang K."/>
            <person name="Kim K.M."/>
            <person name="Choe H."/>
        </authorList>
    </citation>
    <scope>NUCLEOTIDE SEQUENCE [LARGE SCALE GENOMIC DNA]</scope>
    <source>
        <strain evidence="3 4">KCTC 9944</strain>
    </source>
</reference>
<dbReference type="InterPro" id="IPR008274">
    <property type="entry name" value="AldOxase/xan_DH_MoCoBD1"/>
</dbReference>
<dbReference type="SUPFAM" id="SSF56003">
    <property type="entry name" value="Molybdenum cofactor-binding domain"/>
    <property type="match status" value="2"/>
</dbReference>
<evidence type="ECO:0000313" key="4">
    <source>
        <dbReference type="Proteomes" id="UP000679307"/>
    </source>
</evidence>
<feature type="domain" description="Aldehyde oxidase/xanthine dehydrogenase first molybdopterin binding" evidence="1">
    <location>
        <begin position="354"/>
        <end position="450"/>
    </location>
</feature>
<evidence type="ECO:0000259" key="1">
    <source>
        <dbReference type="Pfam" id="PF02738"/>
    </source>
</evidence>
<dbReference type="InterPro" id="IPR006311">
    <property type="entry name" value="TAT_signal"/>
</dbReference>
<dbReference type="PROSITE" id="PS51318">
    <property type="entry name" value="TAT"/>
    <property type="match status" value="1"/>
</dbReference>
<dbReference type="GO" id="GO:0047121">
    <property type="term" value="F:isoquinoline 1-oxidoreductase activity"/>
    <property type="evidence" value="ECO:0007669"/>
    <property type="project" value="UniProtKB-EC"/>
</dbReference>